<evidence type="ECO:0000313" key="1">
    <source>
        <dbReference type="EMBL" id="KAJ9074062.1"/>
    </source>
</evidence>
<dbReference type="EMBL" id="QTSX02002873">
    <property type="protein sequence ID" value="KAJ9074062.1"/>
    <property type="molecule type" value="Genomic_DNA"/>
</dbReference>
<sequence>MPTVLFLLVVPYGLVHLIKYSLKPGFEGYTTEEILAIDPLACTKELTYCDNKNTLLHVYLLGMEPPPIIKLMHVSVTDLPLDNSNFIRDAGLSDPGLDFKPHLGDGFL</sequence>
<protein>
    <submittedName>
        <fullName evidence="1">Uncharacterized protein</fullName>
    </submittedName>
</protein>
<evidence type="ECO:0000313" key="2">
    <source>
        <dbReference type="Proteomes" id="UP001165960"/>
    </source>
</evidence>
<keyword evidence="2" id="KW-1185">Reference proteome</keyword>
<accession>A0ACC2THH5</accession>
<dbReference type="Proteomes" id="UP001165960">
    <property type="component" value="Unassembled WGS sequence"/>
</dbReference>
<reference evidence="1" key="1">
    <citation type="submission" date="2022-04" db="EMBL/GenBank/DDBJ databases">
        <title>Genome of the entomopathogenic fungus Entomophthora muscae.</title>
        <authorList>
            <person name="Elya C."/>
            <person name="Lovett B.R."/>
            <person name="Lee E."/>
            <person name="Macias A.M."/>
            <person name="Hajek A.E."/>
            <person name="De Bivort B.L."/>
            <person name="Kasson M.T."/>
            <person name="De Fine Licht H.H."/>
            <person name="Stajich J.E."/>
        </authorList>
    </citation>
    <scope>NUCLEOTIDE SEQUENCE</scope>
    <source>
        <strain evidence="1">Berkeley</strain>
    </source>
</reference>
<name>A0ACC2THH5_9FUNG</name>
<proteinExistence type="predicted"/>
<comment type="caution">
    <text evidence="1">The sequence shown here is derived from an EMBL/GenBank/DDBJ whole genome shotgun (WGS) entry which is preliminary data.</text>
</comment>
<organism evidence="1 2">
    <name type="scientific">Entomophthora muscae</name>
    <dbReference type="NCBI Taxonomy" id="34485"/>
    <lineage>
        <taxon>Eukaryota</taxon>
        <taxon>Fungi</taxon>
        <taxon>Fungi incertae sedis</taxon>
        <taxon>Zoopagomycota</taxon>
        <taxon>Entomophthoromycotina</taxon>
        <taxon>Entomophthoromycetes</taxon>
        <taxon>Entomophthorales</taxon>
        <taxon>Entomophthoraceae</taxon>
        <taxon>Entomophthora</taxon>
    </lineage>
</organism>
<gene>
    <name evidence="1" type="ORF">DSO57_1010150</name>
</gene>